<dbReference type="FunFam" id="2.60.40.60:FF:000007">
    <property type="entry name" value="Protocadherin alpha 2"/>
    <property type="match status" value="1"/>
</dbReference>
<dbReference type="FunFam" id="2.60.40.60:FF:000004">
    <property type="entry name" value="Protocadherin 1 gamma 2"/>
    <property type="match status" value="1"/>
</dbReference>
<keyword evidence="2" id="KW-1003">Cell membrane</keyword>
<keyword evidence="9 13" id="KW-0472">Membrane</keyword>
<evidence type="ECO:0000259" key="15">
    <source>
        <dbReference type="PROSITE" id="PS50268"/>
    </source>
</evidence>
<comment type="subcellular location">
    <subcellularLocation>
        <location evidence="1">Cell membrane</location>
        <topology evidence="1">Single-pass type I membrane protein</topology>
    </subcellularLocation>
</comment>
<dbReference type="InterPro" id="IPR013164">
    <property type="entry name" value="Cadherin_N"/>
</dbReference>
<dbReference type="FunFam" id="2.60.40.60:FF:000020">
    <property type="entry name" value="Dachsous cadherin-related 1b"/>
    <property type="match status" value="1"/>
</dbReference>
<evidence type="ECO:0000256" key="9">
    <source>
        <dbReference type="ARBA" id="ARBA00023136"/>
    </source>
</evidence>
<evidence type="ECO:0000256" key="13">
    <source>
        <dbReference type="SAM" id="Phobius"/>
    </source>
</evidence>
<feature type="compositionally biased region" description="Polar residues" evidence="12">
    <location>
        <begin position="849"/>
        <end position="881"/>
    </location>
</feature>
<feature type="domain" description="Cadherin" evidence="15">
    <location>
        <begin position="139"/>
        <end position="249"/>
    </location>
</feature>
<dbReference type="PANTHER" id="PTHR24028:SF146">
    <property type="entry name" value="CADHERIN 96CB, ISOFORM D-RELATED"/>
    <property type="match status" value="1"/>
</dbReference>
<evidence type="ECO:0000256" key="6">
    <source>
        <dbReference type="ARBA" id="ARBA00022837"/>
    </source>
</evidence>
<dbReference type="AlphaFoldDB" id="A0A8S3Z880"/>
<dbReference type="PRINTS" id="PR00205">
    <property type="entry name" value="CADHERIN"/>
</dbReference>
<evidence type="ECO:0000256" key="7">
    <source>
        <dbReference type="ARBA" id="ARBA00022889"/>
    </source>
</evidence>
<dbReference type="InterPro" id="IPR050174">
    <property type="entry name" value="Protocadherin/Cadherin-CA"/>
</dbReference>
<dbReference type="EMBL" id="CAJHNH020001451">
    <property type="protein sequence ID" value="CAG5123136.1"/>
    <property type="molecule type" value="Genomic_DNA"/>
</dbReference>
<name>A0A8S3Z880_9EUPU</name>
<protein>
    <recommendedName>
        <fullName evidence="15">Cadherin domain-containing protein</fullName>
    </recommendedName>
</protein>
<evidence type="ECO:0000256" key="11">
    <source>
        <dbReference type="PROSITE-ProRule" id="PRU00043"/>
    </source>
</evidence>
<feature type="domain" description="Cadherin" evidence="15">
    <location>
        <begin position="463"/>
        <end position="567"/>
    </location>
</feature>
<keyword evidence="17" id="KW-1185">Reference proteome</keyword>
<evidence type="ECO:0000256" key="2">
    <source>
        <dbReference type="ARBA" id="ARBA00022475"/>
    </source>
</evidence>
<feature type="region of interest" description="Disordered" evidence="12">
    <location>
        <begin position="838"/>
        <end position="881"/>
    </location>
</feature>
<evidence type="ECO:0000313" key="17">
    <source>
        <dbReference type="Proteomes" id="UP000678393"/>
    </source>
</evidence>
<dbReference type="Gene3D" id="2.60.40.60">
    <property type="entry name" value="Cadherins"/>
    <property type="match status" value="7"/>
</dbReference>
<feature type="signal peptide" evidence="14">
    <location>
        <begin position="1"/>
        <end position="21"/>
    </location>
</feature>
<evidence type="ECO:0000256" key="3">
    <source>
        <dbReference type="ARBA" id="ARBA00022692"/>
    </source>
</evidence>
<dbReference type="Pfam" id="PF00028">
    <property type="entry name" value="Cadherin"/>
    <property type="match status" value="5"/>
</dbReference>
<evidence type="ECO:0000256" key="12">
    <source>
        <dbReference type="SAM" id="MobiDB-lite"/>
    </source>
</evidence>
<dbReference type="Proteomes" id="UP000678393">
    <property type="component" value="Unassembled WGS sequence"/>
</dbReference>
<keyword evidence="8 13" id="KW-1133">Transmembrane helix</keyword>
<dbReference type="FunFam" id="2.60.40.60:FF:000021">
    <property type="entry name" value="FAT atypical cadherin 1"/>
    <property type="match status" value="1"/>
</dbReference>
<evidence type="ECO:0000256" key="1">
    <source>
        <dbReference type="ARBA" id="ARBA00004251"/>
    </source>
</evidence>
<reference evidence="16" key="1">
    <citation type="submission" date="2021-04" db="EMBL/GenBank/DDBJ databases">
        <authorList>
            <consortium name="Molecular Ecology Group"/>
        </authorList>
    </citation>
    <scope>NUCLEOTIDE SEQUENCE</scope>
</reference>
<evidence type="ECO:0000256" key="5">
    <source>
        <dbReference type="ARBA" id="ARBA00022737"/>
    </source>
</evidence>
<keyword evidence="4 14" id="KW-0732">Signal</keyword>
<evidence type="ECO:0000256" key="14">
    <source>
        <dbReference type="SAM" id="SignalP"/>
    </source>
</evidence>
<dbReference type="InterPro" id="IPR002126">
    <property type="entry name" value="Cadherin-like_dom"/>
</dbReference>
<feature type="domain" description="Cadherin" evidence="15">
    <location>
        <begin position="250"/>
        <end position="462"/>
    </location>
</feature>
<dbReference type="SUPFAM" id="SSF49313">
    <property type="entry name" value="Cadherin-like"/>
    <property type="match status" value="7"/>
</dbReference>
<dbReference type="PROSITE" id="PS50268">
    <property type="entry name" value="CADHERIN_2"/>
    <property type="match status" value="6"/>
</dbReference>
<feature type="domain" description="Cadherin" evidence="15">
    <location>
        <begin position="677"/>
        <end position="783"/>
    </location>
</feature>
<gene>
    <name evidence="16" type="ORF">CUNI_LOCUS8694</name>
</gene>
<feature type="domain" description="Cadherin" evidence="15">
    <location>
        <begin position="22"/>
        <end position="138"/>
    </location>
</feature>
<dbReference type="InterPro" id="IPR020894">
    <property type="entry name" value="Cadherin_CS"/>
</dbReference>
<dbReference type="PROSITE" id="PS00232">
    <property type="entry name" value="CADHERIN_1"/>
    <property type="match status" value="3"/>
</dbReference>
<proteinExistence type="predicted"/>
<keyword evidence="10" id="KW-0325">Glycoprotein</keyword>
<dbReference type="OrthoDB" id="6252479at2759"/>
<evidence type="ECO:0000313" key="16">
    <source>
        <dbReference type="EMBL" id="CAG5123136.1"/>
    </source>
</evidence>
<organism evidence="16 17">
    <name type="scientific">Candidula unifasciata</name>
    <dbReference type="NCBI Taxonomy" id="100452"/>
    <lineage>
        <taxon>Eukaryota</taxon>
        <taxon>Metazoa</taxon>
        <taxon>Spiralia</taxon>
        <taxon>Lophotrochozoa</taxon>
        <taxon>Mollusca</taxon>
        <taxon>Gastropoda</taxon>
        <taxon>Heterobranchia</taxon>
        <taxon>Euthyneura</taxon>
        <taxon>Panpulmonata</taxon>
        <taxon>Eupulmonata</taxon>
        <taxon>Stylommatophora</taxon>
        <taxon>Helicina</taxon>
        <taxon>Helicoidea</taxon>
        <taxon>Geomitridae</taxon>
        <taxon>Candidula</taxon>
    </lineage>
</organism>
<accession>A0A8S3Z880</accession>
<feature type="chain" id="PRO_5035773105" description="Cadherin domain-containing protein" evidence="14">
    <location>
        <begin position="22"/>
        <end position="1000"/>
    </location>
</feature>
<evidence type="ECO:0000256" key="8">
    <source>
        <dbReference type="ARBA" id="ARBA00022989"/>
    </source>
</evidence>
<feature type="domain" description="Cadherin" evidence="15">
    <location>
        <begin position="568"/>
        <end position="673"/>
    </location>
</feature>
<dbReference type="PANTHER" id="PTHR24028">
    <property type="entry name" value="CADHERIN-87A"/>
    <property type="match status" value="1"/>
</dbReference>
<feature type="transmembrane region" description="Helical" evidence="13">
    <location>
        <begin position="790"/>
        <end position="816"/>
    </location>
</feature>
<keyword evidence="6 11" id="KW-0106">Calcium</keyword>
<evidence type="ECO:0000256" key="4">
    <source>
        <dbReference type="ARBA" id="ARBA00022729"/>
    </source>
</evidence>
<comment type="caution">
    <text evidence="16">The sequence shown here is derived from an EMBL/GenBank/DDBJ whole genome shotgun (WGS) entry which is preliminary data.</text>
</comment>
<evidence type="ECO:0000256" key="10">
    <source>
        <dbReference type="ARBA" id="ARBA00023180"/>
    </source>
</evidence>
<dbReference type="GO" id="GO:0005509">
    <property type="term" value="F:calcium ion binding"/>
    <property type="evidence" value="ECO:0007669"/>
    <property type="project" value="UniProtKB-UniRule"/>
</dbReference>
<sequence length="1000" mass="109164">MATVGYATVVILLGLVSLVLSQPKEPTFTIYEELPISTEVGNITNITSVFSGLTDQEKASLQYGILSQAGSPGSLFNISKTGGNIYVAKRIDREALCFMKEKCVLRIDVVVSAQLQFNSRFLTVNFEILDINDNAPTFENSAVVLTIPEGNSLNSSRKINGANDMDFNPTFRLKNYTLDNFHDVFALTTSQTLDGSSNIDLILTKSLDRETKAQYVFTVTAYDGGSPSRSSTLSVTVNVTDINDNAPVFLNSSYDITIEGKTAPNAVILQVSADDADEAANALVTYHFSNLQKQMLANPFNINSSTGEISVSGHLRSGISEFIVEAQDSGTPRLKSQTVVRVNVVNSGNTPPRVSITQLGANSDQNTVSIQEPGWRGLFVVFAVVEDDGDDNVACQINNELFNMEHVPSKGYSVQLQEPVDRETTPSYDLTITCTDSGNPPLNTSVNLLVRIEDANDNAPVFTQQRYSRTISEGQKNEEFVLQVSASDKDAGANGAVRYSIDPTYSKYFSIDPDSGVITAIGNLDRELTPGMRFKVYATDQGKPQELNGHADVFVVLNDVNDNAPELKSKVFRFQTVEEQEGTRIIGNLEAYDADEGVNQEFEFFFTGSLDGADGEFTVLPNGSIISSSVLDREERVNYSFTVMVRDKGEPPKMSSGTVIVEVTDINDNSPAILFPKSQNHTIVISTLPETGVVISRIIAYDDDEGDNGNLKFTIVSGNEDKAFEISEATGEFKIAHSSRLKNRKQYEVGIVVSDKGIPPKINTTSLKIEIMYDNSTQVANGVKGKREDYIIIVAVVAAITVIFSTLIIVAICVVFQKDKNVTRKNVSKPAFHNVESQESLRDAEKVSSLGQNSTDRNSQQFSLNDLSSPPGNNQNYGNDNTFMQLQAPVQPDYQQSSKGKAVSFSLSELQTRSPPPRYPSPRNELPPFLTFGASFGGANHDDAFPHHSSMSRQVSGVTYAPVNTCERVGTSCHFCYLLLCVLAYSVYSACTCTNALTSF</sequence>
<dbReference type="GO" id="GO:0005886">
    <property type="term" value="C:plasma membrane"/>
    <property type="evidence" value="ECO:0007669"/>
    <property type="project" value="UniProtKB-SubCell"/>
</dbReference>
<dbReference type="SMART" id="SM00112">
    <property type="entry name" value="CA"/>
    <property type="match status" value="7"/>
</dbReference>
<keyword evidence="7" id="KW-0130">Cell adhesion</keyword>
<dbReference type="Pfam" id="PF08266">
    <property type="entry name" value="Cadherin_2"/>
    <property type="match status" value="1"/>
</dbReference>
<keyword evidence="3 13" id="KW-0812">Transmembrane</keyword>
<keyword evidence="5" id="KW-0677">Repeat</keyword>
<dbReference type="GO" id="GO:0007156">
    <property type="term" value="P:homophilic cell adhesion via plasma membrane adhesion molecules"/>
    <property type="evidence" value="ECO:0007669"/>
    <property type="project" value="InterPro"/>
</dbReference>
<dbReference type="CDD" id="cd11304">
    <property type="entry name" value="Cadherin_repeat"/>
    <property type="match status" value="7"/>
</dbReference>
<dbReference type="InterPro" id="IPR015919">
    <property type="entry name" value="Cadherin-like_sf"/>
</dbReference>